<protein>
    <submittedName>
        <fullName evidence="3">Uncharacterized protein</fullName>
    </submittedName>
</protein>
<feature type="chain" id="PRO_5047203242" evidence="2">
    <location>
        <begin position="20"/>
        <end position="122"/>
    </location>
</feature>
<feature type="region of interest" description="Disordered" evidence="1">
    <location>
        <begin position="44"/>
        <end position="122"/>
    </location>
</feature>
<name>A0ABQ2II07_9BACT</name>
<dbReference type="Proteomes" id="UP000632339">
    <property type="component" value="Unassembled WGS sequence"/>
</dbReference>
<feature type="signal peptide" evidence="2">
    <location>
        <begin position="1"/>
        <end position="19"/>
    </location>
</feature>
<evidence type="ECO:0000313" key="3">
    <source>
        <dbReference type="EMBL" id="GGN07240.1"/>
    </source>
</evidence>
<dbReference type="EMBL" id="BMLI01000002">
    <property type="protein sequence ID" value="GGN07240.1"/>
    <property type="molecule type" value="Genomic_DNA"/>
</dbReference>
<reference evidence="4" key="1">
    <citation type="journal article" date="2019" name="Int. J. Syst. Evol. Microbiol.">
        <title>The Global Catalogue of Microorganisms (GCM) 10K type strain sequencing project: providing services to taxonomists for standard genome sequencing and annotation.</title>
        <authorList>
            <consortium name="The Broad Institute Genomics Platform"/>
            <consortium name="The Broad Institute Genome Sequencing Center for Infectious Disease"/>
            <person name="Wu L."/>
            <person name="Ma J."/>
        </authorList>
    </citation>
    <scope>NUCLEOTIDE SEQUENCE [LARGE SCALE GENOMIC DNA]</scope>
    <source>
        <strain evidence="4">CGMCC 1.6375</strain>
    </source>
</reference>
<organism evidence="3 4">
    <name type="scientific">Dyadobacter beijingensis</name>
    <dbReference type="NCBI Taxonomy" id="365489"/>
    <lineage>
        <taxon>Bacteria</taxon>
        <taxon>Pseudomonadati</taxon>
        <taxon>Bacteroidota</taxon>
        <taxon>Cytophagia</taxon>
        <taxon>Cytophagales</taxon>
        <taxon>Spirosomataceae</taxon>
        <taxon>Dyadobacter</taxon>
    </lineage>
</organism>
<gene>
    <name evidence="3" type="ORF">GCM10010967_48440</name>
</gene>
<evidence type="ECO:0000256" key="1">
    <source>
        <dbReference type="SAM" id="MobiDB-lite"/>
    </source>
</evidence>
<dbReference type="RefSeq" id="WP_019945840.1">
    <property type="nucleotide sequence ID" value="NZ_BMLI01000002.1"/>
</dbReference>
<keyword evidence="2" id="KW-0732">Signal</keyword>
<sequence length="122" mass="12949">MKPYLIIFAILLTGTAAKAQSAFKTNESISRQLRNGTAPGLVYGKAESVKKETPTGPVSVESSGKYIRNNALPGEISEPKTPAAKRQTDLSGPTKPAVTLASDKPAERFAPVEKVVPPKSEQ</sequence>
<accession>A0ABQ2II07</accession>
<proteinExistence type="predicted"/>
<keyword evidence="4" id="KW-1185">Reference proteome</keyword>
<comment type="caution">
    <text evidence="3">The sequence shown here is derived from an EMBL/GenBank/DDBJ whole genome shotgun (WGS) entry which is preliminary data.</text>
</comment>
<evidence type="ECO:0000313" key="4">
    <source>
        <dbReference type="Proteomes" id="UP000632339"/>
    </source>
</evidence>
<evidence type="ECO:0000256" key="2">
    <source>
        <dbReference type="SAM" id="SignalP"/>
    </source>
</evidence>